<dbReference type="InParanoid" id="A0A0C2W5Z2"/>
<keyword evidence="2" id="KW-1185">Reference proteome</keyword>
<reference evidence="1 2" key="1">
    <citation type="submission" date="2014-04" db="EMBL/GenBank/DDBJ databases">
        <title>Evolutionary Origins and Diversification of the Mycorrhizal Mutualists.</title>
        <authorList>
            <consortium name="DOE Joint Genome Institute"/>
            <consortium name="Mycorrhizal Genomics Consortium"/>
            <person name="Kohler A."/>
            <person name="Kuo A."/>
            <person name="Nagy L.G."/>
            <person name="Floudas D."/>
            <person name="Copeland A."/>
            <person name="Barry K.W."/>
            <person name="Cichocki N."/>
            <person name="Veneault-Fourrey C."/>
            <person name="LaButti K."/>
            <person name="Lindquist E.A."/>
            <person name="Lipzen A."/>
            <person name="Lundell T."/>
            <person name="Morin E."/>
            <person name="Murat C."/>
            <person name="Riley R."/>
            <person name="Ohm R."/>
            <person name="Sun H."/>
            <person name="Tunlid A."/>
            <person name="Henrissat B."/>
            <person name="Grigoriev I.V."/>
            <person name="Hibbett D.S."/>
            <person name="Martin F."/>
        </authorList>
    </citation>
    <scope>NUCLEOTIDE SEQUENCE [LARGE SCALE GENOMIC DNA]</scope>
    <source>
        <strain evidence="1 2">Koide BX008</strain>
    </source>
</reference>
<evidence type="ECO:0000313" key="1">
    <source>
        <dbReference type="EMBL" id="KIL56522.1"/>
    </source>
</evidence>
<sequence length="87" mass="9969">MVAPLRTAFRQTDLEWYEGDNGPMSNMQVIAPNGSISGFSVRWYCRENAGVIGVSNFKPLTNGCYMTIRYARLKLRPRSRFLLCNPY</sequence>
<dbReference type="AlphaFoldDB" id="A0A0C2W5Z2"/>
<protein>
    <submittedName>
        <fullName evidence="1">Uncharacterized protein</fullName>
    </submittedName>
</protein>
<dbReference type="EMBL" id="KN818417">
    <property type="protein sequence ID" value="KIL56522.1"/>
    <property type="molecule type" value="Genomic_DNA"/>
</dbReference>
<proteinExistence type="predicted"/>
<name>A0A0C2W5Z2_AMAMK</name>
<dbReference type="Proteomes" id="UP000054549">
    <property type="component" value="Unassembled WGS sequence"/>
</dbReference>
<organism evidence="1 2">
    <name type="scientific">Amanita muscaria (strain Koide BX008)</name>
    <dbReference type="NCBI Taxonomy" id="946122"/>
    <lineage>
        <taxon>Eukaryota</taxon>
        <taxon>Fungi</taxon>
        <taxon>Dikarya</taxon>
        <taxon>Basidiomycota</taxon>
        <taxon>Agaricomycotina</taxon>
        <taxon>Agaricomycetes</taxon>
        <taxon>Agaricomycetidae</taxon>
        <taxon>Agaricales</taxon>
        <taxon>Pluteineae</taxon>
        <taxon>Amanitaceae</taxon>
        <taxon>Amanita</taxon>
    </lineage>
</organism>
<gene>
    <name evidence="1" type="ORF">M378DRAFT_467242</name>
</gene>
<dbReference type="HOGENOM" id="CLU_2482858_0_0_1"/>
<accession>A0A0C2W5Z2</accession>
<evidence type="ECO:0000313" key="2">
    <source>
        <dbReference type="Proteomes" id="UP000054549"/>
    </source>
</evidence>